<protein>
    <submittedName>
        <fullName evidence="1">Glutathione S-transferase family protein</fullName>
    </submittedName>
</protein>
<dbReference type="PANTHER" id="PTHR43968:SF6">
    <property type="entry name" value="GLUTATHIONE S-TRANSFERASE OMEGA"/>
    <property type="match status" value="1"/>
</dbReference>
<dbReference type="Gene3D" id="3.40.30.10">
    <property type="entry name" value="Glutaredoxin"/>
    <property type="match status" value="1"/>
</dbReference>
<dbReference type="GO" id="GO:0005737">
    <property type="term" value="C:cytoplasm"/>
    <property type="evidence" value="ECO:0007669"/>
    <property type="project" value="TreeGrafter"/>
</dbReference>
<evidence type="ECO:0000313" key="1">
    <source>
        <dbReference type="EMBL" id="AUD77971.1"/>
    </source>
</evidence>
<dbReference type="AlphaFoldDB" id="A0A2K9AS35"/>
<dbReference type="PROSITE" id="PS50405">
    <property type="entry name" value="GST_CTER"/>
    <property type="match status" value="1"/>
</dbReference>
<dbReference type="Pfam" id="PF13409">
    <property type="entry name" value="GST_N_2"/>
    <property type="match status" value="1"/>
</dbReference>
<dbReference type="SUPFAM" id="SSF52833">
    <property type="entry name" value="Thioredoxin-like"/>
    <property type="match status" value="1"/>
</dbReference>
<sequence>MSALEQPILVSHKLCPFVQRSVITLLHKKIDFTIEYISLERKPDWFLEISPLGKVPLLRIKDTVLFESSVINEYLDETHGKPMLPTDPLEKAEHRAWIEFSSSINNIQYQLTQARREETFVKIEEDLNKKLAHLEKRIGNQGFFDGKDFSLVDSSFAPFLMRSKILADNTGVDTVSDYKKIQKWRENLLLLPEVKKSVVKDFEDLYMESIYERGGYLADQ</sequence>
<keyword evidence="2" id="KW-1185">Reference proteome</keyword>
<dbReference type="SFLD" id="SFLDS00019">
    <property type="entry name" value="Glutathione_Transferase_(cytos"/>
    <property type="match status" value="1"/>
</dbReference>
<dbReference type="SFLD" id="SFLDG00358">
    <property type="entry name" value="Main_(cytGST)"/>
    <property type="match status" value="1"/>
</dbReference>
<dbReference type="SUPFAM" id="SSF47616">
    <property type="entry name" value="GST C-terminal domain-like"/>
    <property type="match status" value="1"/>
</dbReference>
<dbReference type="PROSITE" id="PS50404">
    <property type="entry name" value="GST_NTER"/>
    <property type="match status" value="1"/>
</dbReference>
<dbReference type="InterPro" id="IPR010987">
    <property type="entry name" value="Glutathione-S-Trfase_C-like"/>
</dbReference>
<dbReference type="Pfam" id="PF13410">
    <property type="entry name" value="GST_C_2"/>
    <property type="match status" value="1"/>
</dbReference>
<dbReference type="Gene3D" id="1.20.1050.10">
    <property type="match status" value="1"/>
</dbReference>
<dbReference type="InterPro" id="IPR040079">
    <property type="entry name" value="Glutathione_S-Trfase"/>
</dbReference>
<accession>A0A2K9AS35</accession>
<dbReference type="OrthoDB" id="9782992at2"/>
<dbReference type="InterPro" id="IPR050983">
    <property type="entry name" value="GST_Omega/HSP26"/>
</dbReference>
<organism evidence="1 2">
    <name type="scientific">Kangiella profundi</name>
    <dbReference type="NCBI Taxonomy" id="1561924"/>
    <lineage>
        <taxon>Bacteria</taxon>
        <taxon>Pseudomonadati</taxon>
        <taxon>Pseudomonadota</taxon>
        <taxon>Gammaproteobacteria</taxon>
        <taxon>Kangiellales</taxon>
        <taxon>Kangiellaceae</taxon>
        <taxon>Kangiella</taxon>
    </lineage>
</organism>
<dbReference type="InterPro" id="IPR036282">
    <property type="entry name" value="Glutathione-S-Trfase_C_sf"/>
</dbReference>
<dbReference type="Proteomes" id="UP000232693">
    <property type="component" value="Chromosome"/>
</dbReference>
<proteinExistence type="predicted"/>
<evidence type="ECO:0000313" key="2">
    <source>
        <dbReference type="Proteomes" id="UP000232693"/>
    </source>
</evidence>
<dbReference type="InterPro" id="IPR036249">
    <property type="entry name" value="Thioredoxin-like_sf"/>
</dbReference>
<dbReference type="PANTHER" id="PTHR43968">
    <property type="match status" value="1"/>
</dbReference>
<dbReference type="InterPro" id="IPR004045">
    <property type="entry name" value="Glutathione_S-Trfase_N"/>
</dbReference>
<dbReference type="GO" id="GO:0016740">
    <property type="term" value="F:transferase activity"/>
    <property type="evidence" value="ECO:0007669"/>
    <property type="project" value="UniProtKB-KW"/>
</dbReference>
<dbReference type="EMBL" id="CP025120">
    <property type="protein sequence ID" value="AUD77971.1"/>
    <property type="molecule type" value="Genomic_DNA"/>
</dbReference>
<reference evidence="1 2" key="1">
    <citation type="submission" date="2017-12" db="EMBL/GenBank/DDBJ databases">
        <title>Kangiella profundi FT102 completed genome.</title>
        <authorList>
            <person name="Xu J."/>
            <person name="Wang J."/>
            <person name="Lu Y."/>
        </authorList>
    </citation>
    <scope>NUCLEOTIDE SEQUENCE [LARGE SCALE GENOMIC DNA]</scope>
    <source>
        <strain evidence="1 2">FT102</strain>
    </source>
</reference>
<dbReference type="CDD" id="cd00299">
    <property type="entry name" value="GST_C_family"/>
    <property type="match status" value="1"/>
</dbReference>
<dbReference type="RefSeq" id="WP_106645884.1">
    <property type="nucleotide sequence ID" value="NZ_BMGO01000001.1"/>
</dbReference>
<keyword evidence="1" id="KW-0808">Transferase</keyword>
<name>A0A2K9AS35_9GAMM</name>
<dbReference type="KEGG" id="kpd:CW740_01435"/>
<gene>
    <name evidence="1" type="ORF">CW740_01435</name>
</gene>